<dbReference type="PROSITE" id="PS00297">
    <property type="entry name" value="HSP70_1"/>
    <property type="match status" value="1"/>
</dbReference>
<gene>
    <name evidence="8" type="primary">dnaK</name>
    <name evidence="11" type="ordered locus">PCC8801_0983</name>
</gene>
<dbReference type="OrthoDB" id="9766019at2"/>
<sequence>MGKVVGIDLGTTNSVVAVMEGGKPVVIANSEGMRTTPSVVGFNKDGELVVGQMARRQAVLNPQNTFYGVKRFMGRQYAELKPESKQVPYTIRRDENDNIKIKCPRLKKEFAPEEISAMILRKLAEEAERYLGEPVTGAVITVPAYFNDSQRQATKDAGRIAGLEVHRILNEPTAASLAYGLDQQRSQKILVFDLGGGTFDVSVLEVGDGVLEVKATSGDTQLGGNDFDKRIVDWLADKFVEQEGVDLRKDRQALQRLTEAAEKAKIELSGVTVTDINLPFITATDDGPKHIETRLTRPEFEDLCGDLVSRLRRPIKRALNDARLTPVQIDEVVLVGGATRMPMIKALVRSFIDKEPNENVNPDEVVAVGAAIQSGILKGEVKDILLLDVTPLSLGLETIGGVTKKLIPRNTTIPVRRSDIFSTGENNQTLVEIHVVQGEREMANDNKSLGRFKLTGIPPAPRGIPQIQVAFDIDANGILQVMARDRTTGREQTITIQGASTLSQTEVNRMIQEAAQFAEGDRQRRERVEKRNRAKALTDQALRRLKEVTLDFGTQFTSSYRRQIESLNAEILDSLEKDDERRLDRAQADLEDVLYELNREVRLQYQEEEDEGFFESIRKTFTGDGEDDLPYTPRRTTTYRDDYRQEDYRTPRYDNTPRYDDRPDTRTSRYDDYDEYDDWGSNKSSRSPARRPTPESRDYPPPTSERYYGRDKSRRIPAENDWDEEDDDWF</sequence>
<evidence type="ECO:0000256" key="1">
    <source>
        <dbReference type="ARBA" id="ARBA00002290"/>
    </source>
</evidence>
<evidence type="ECO:0000256" key="4">
    <source>
        <dbReference type="ARBA" id="ARBA00022741"/>
    </source>
</evidence>
<dbReference type="GO" id="GO:0051082">
    <property type="term" value="F:unfolded protein binding"/>
    <property type="evidence" value="ECO:0007669"/>
    <property type="project" value="InterPro"/>
</dbReference>
<feature type="modified residue" description="Phosphothreonine; by autocatalysis" evidence="8">
    <location>
        <position position="198"/>
    </location>
</feature>
<reference evidence="12" key="1">
    <citation type="journal article" date="2011" name="MBio">
        <title>Novel metabolic attributes of the genus Cyanothece, comprising a group of unicellular nitrogen-fixing Cyanobacteria.</title>
        <authorList>
            <person name="Bandyopadhyay A."/>
            <person name="Elvitigala T."/>
            <person name="Welsh E."/>
            <person name="Stockel J."/>
            <person name="Liberton M."/>
            <person name="Min H."/>
            <person name="Sherman L.A."/>
            <person name="Pakrasi H.B."/>
        </authorList>
    </citation>
    <scope>NUCLEOTIDE SEQUENCE [LARGE SCALE GENOMIC DNA]</scope>
    <source>
        <strain evidence="12">PCC 8801</strain>
    </source>
</reference>
<feature type="compositionally biased region" description="Basic and acidic residues" evidence="10">
    <location>
        <begin position="638"/>
        <end position="671"/>
    </location>
</feature>
<proteinExistence type="evidence at transcript level"/>
<evidence type="ECO:0000256" key="7">
    <source>
        <dbReference type="ARBA" id="ARBA00023186"/>
    </source>
</evidence>
<dbReference type="GO" id="GO:0005524">
    <property type="term" value="F:ATP binding"/>
    <property type="evidence" value="ECO:0007669"/>
    <property type="project" value="UniProtKB-UniRule"/>
</dbReference>
<dbReference type="NCBIfam" id="TIGR02350">
    <property type="entry name" value="prok_dnaK"/>
    <property type="match status" value="1"/>
</dbReference>
<dbReference type="FunFam" id="3.30.420.40:FF:000004">
    <property type="entry name" value="Molecular chaperone DnaK"/>
    <property type="match status" value="1"/>
</dbReference>
<dbReference type="STRING" id="41431.PCC8801_0983"/>
<dbReference type="FunFam" id="3.90.640.10:FF:000003">
    <property type="entry name" value="Molecular chaperone DnaK"/>
    <property type="match status" value="1"/>
</dbReference>
<dbReference type="InterPro" id="IPR043129">
    <property type="entry name" value="ATPase_NBD"/>
</dbReference>
<comment type="similarity">
    <text evidence="2 8 9">Belongs to the heat shock protein 70 family.</text>
</comment>
<dbReference type="HAMAP" id="MF_00332">
    <property type="entry name" value="DnaK"/>
    <property type="match status" value="1"/>
</dbReference>
<keyword evidence="6 8" id="KW-0346">Stress response</keyword>
<keyword evidence="3 8" id="KW-0597">Phosphoprotein</keyword>
<dbReference type="Proteomes" id="UP000008204">
    <property type="component" value="Chromosome"/>
</dbReference>
<name>B7JZW6_RIPO1</name>
<dbReference type="AlphaFoldDB" id="B7JZW6"/>
<dbReference type="eggNOG" id="COG0443">
    <property type="taxonomic scope" value="Bacteria"/>
</dbReference>
<dbReference type="Gene3D" id="2.60.34.10">
    <property type="entry name" value="Substrate Binding Domain Of DNAk, Chain A, domain 1"/>
    <property type="match status" value="1"/>
</dbReference>
<evidence type="ECO:0000256" key="6">
    <source>
        <dbReference type="ARBA" id="ARBA00023016"/>
    </source>
</evidence>
<dbReference type="PROSITE" id="PS01036">
    <property type="entry name" value="HSP70_3"/>
    <property type="match status" value="1"/>
</dbReference>
<evidence type="ECO:0000256" key="10">
    <source>
        <dbReference type="SAM" id="MobiDB-lite"/>
    </source>
</evidence>
<comment type="induction">
    <text evidence="8">By stress conditions e.g. heat shock.</text>
</comment>
<dbReference type="CDD" id="cd10234">
    <property type="entry name" value="ASKHA_NBD_HSP70_DnaK-like"/>
    <property type="match status" value="1"/>
</dbReference>
<dbReference type="PROSITE" id="PS00329">
    <property type="entry name" value="HSP70_2"/>
    <property type="match status" value="1"/>
</dbReference>
<evidence type="ECO:0000256" key="2">
    <source>
        <dbReference type="ARBA" id="ARBA00007381"/>
    </source>
</evidence>
<evidence type="ECO:0000256" key="5">
    <source>
        <dbReference type="ARBA" id="ARBA00022840"/>
    </source>
</evidence>
<protein>
    <recommendedName>
        <fullName evidence="8">Chaperone protein DnaK</fullName>
    </recommendedName>
    <alternativeName>
        <fullName evidence="8">HSP70</fullName>
    </alternativeName>
    <alternativeName>
        <fullName evidence="8">Heat shock 70 kDa protein</fullName>
    </alternativeName>
    <alternativeName>
        <fullName evidence="8">Heat shock protein 70</fullName>
    </alternativeName>
</protein>
<evidence type="ECO:0000256" key="3">
    <source>
        <dbReference type="ARBA" id="ARBA00022553"/>
    </source>
</evidence>
<dbReference type="GO" id="GO:0140662">
    <property type="term" value="F:ATP-dependent protein folding chaperone"/>
    <property type="evidence" value="ECO:0007669"/>
    <property type="project" value="InterPro"/>
</dbReference>
<dbReference type="SUPFAM" id="SSF100920">
    <property type="entry name" value="Heat shock protein 70kD (HSP70), peptide-binding domain"/>
    <property type="match status" value="1"/>
</dbReference>
<keyword evidence="7 8" id="KW-0143">Chaperone</keyword>
<feature type="compositionally biased region" description="Basic and acidic residues" evidence="10">
    <location>
        <begin position="707"/>
        <end position="718"/>
    </location>
</feature>
<evidence type="ECO:0000313" key="12">
    <source>
        <dbReference type="Proteomes" id="UP000008204"/>
    </source>
</evidence>
<dbReference type="FunFam" id="2.60.34.10:FF:000014">
    <property type="entry name" value="Chaperone protein DnaK HSP70"/>
    <property type="match status" value="1"/>
</dbReference>
<comment type="function">
    <text evidence="1 8">Acts as a chaperone.</text>
</comment>
<dbReference type="GO" id="GO:0016491">
    <property type="term" value="F:oxidoreductase activity"/>
    <property type="evidence" value="ECO:0007669"/>
    <property type="project" value="UniProtKB-KW"/>
</dbReference>
<keyword evidence="4 8" id="KW-0547">Nucleotide-binding</keyword>
<dbReference type="EMBL" id="CP001287">
    <property type="protein sequence ID" value="ACK65059.1"/>
    <property type="molecule type" value="Genomic_DNA"/>
</dbReference>
<keyword evidence="11" id="KW-0560">Oxidoreductase</keyword>
<feature type="compositionally biased region" description="Acidic residues" evidence="10">
    <location>
        <begin position="720"/>
        <end position="730"/>
    </location>
</feature>
<dbReference type="Gene3D" id="3.30.420.40">
    <property type="match status" value="2"/>
</dbReference>
<dbReference type="Gene3D" id="3.90.640.10">
    <property type="entry name" value="Actin, Chain A, domain 4"/>
    <property type="match status" value="1"/>
</dbReference>
<dbReference type="SUPFAM" id="SSF53067">
    <property type="entry name" value="Actin-like ATPase domain"/>
    <property type="match status" value="2"/>
</dbReference>
<dbReference type="NCBIfam" id="NF009946">
    <property type="entry name" value="PRK13410.1"/>
    <property type="match status" value="1"/>
</dbReference>
<dbReference type="InterPro" id="IPR018181">
    <property type="entry name" value="Heat_shock_70_CS"/>
</dbReference>
<evidence type="ECO:0000256" key="9">
    <source>
        <dbReference type="RuleBase" id="RU003322"/>
    </source>
</evidence>
<evidence type="ECO:0000313" key="11">
    <source>
        <dbReference type="EMBL" id="ACK65059.1"/>
    </source>
</evidence>
<dbReference type="KEGG" id="cyp:PCC8801_0983"/>
<keyword evidence="12" id="KW-1185">Reference proteome</keyword>
<dbReference type="PRINTS" id="PR00301">
    <property type="entry name" value="HEATSHOCK70"/>
</dbReference>
<dbReference type="InterPro" id="IPR013126">
    <property type="entry name" value="Hsp_70_fam"/>
</dbReference>
<dbReference type="Pfam" id="PF00012">
    <property type="entry name" value="HSP70"/>
    <property type="match status" value="1"/>
</dbReference>
<dbReference type="PANTHER" id="PTHR19375">
    <property type="entry name" value="HEAT SHOCK PROTEIN 70KDA"/>
    <property type="match status" value="1"/>
</dbReference>
<evidence type="ECO:0000256" key="8">
    <source>
        <dbReference type="HAMAP-Rule" id="MF_00332"/>
    </source>
</evidence>
<dbReference type="InterPro" id="IPR029047">
    <property type="entry name" value="HSP70_peptide-bd_sf"/>
</dbReference>
<dbReference type="HOGENOM" id="CLU_005965_2_1_3"/>
<keyword evidence="5 8" id="KW-0067">ATP-binding</keyword>
<organism evidence="11 12">
    <name type="scientific">Rippkaea orientalis (strain PCC 8801 / RF-1)</name>
    <name type="common">Cyanothece sp. (strain PCC 8801)</name>
    <dbReference type="NCBI Taxonomy" id="41431"/>
    <lineage>
        <taxon>Bacteria</taxon>
        <taxon>Bacillati</taxon>
        <taxon>Cyanobacteriota</taxon>
        <taxon>Cyanophyceae</taxon>
        <taxon>Oscillatoriophycideae</taxon>
        <taxon>Chroococcales</taxon>
        <taxon>Aphanothecaceae</taxon>
        <taxon>Rippkaea</taxon>
        <taxon>Rippkaea orientalis</taxon>
    </lineage>
</organism>
<feature type="region of interest" description="Disordered" evidence="10">
    <location>
        <begin position="620"/>
        <end position="730"/>
    </location>
</feature>
<accession>B7JZW6</accession>
<dbReference type="InterPro" id="IPR012725">
    <property type="entry name" value="Chaperone_DnaK"/>
</dbReference>
<dbReference type="RefSeq" id="WP_012594334.1">
    <property type="nucleotide sequence ID" value="NC_011726.1"/>
</dbReference>
<dbReference type="NCBIfam" id="NF001413">
    <property type="entry name" value="PRK00290.1"/>
    <property type="match status" value="1"/>
</dbReference>